<accession>A0ABM8ITN8</accession>
<dbReference type="RefSeq" id="WP_338251597.1">
    <property type="nucleotide sequence ID" value="NZ_AP028907.1"/>
</dbReference>
<proteinExistence type="predicted"/>
<feature type="transmembrane region" description="Helical" evidence="1">
    <location>
        <begin position="12"/>
        <end position="32"/>
    </location>
</feature>
<dbReference type="GeneID" id="89288538"/>
<keyword evidence="3" id="KW-1185">Reference proteome</keyword>
<organism evidence="2 3">
    <name type="scientific">Pyrodictium abyssi</name>
    <dbReference type="NCBI Taxonomy" id="54256"/>
    <lineage>
        <taxon>Archaea</taxon>
        <taxon>Thermoproteota</taxon>
        <taxon>Thermoprotei</taxon>
        <taxon>Desulfurococcales</taxon>
        <taxon>Pyrodictiaceae</taxon>
        <taxon>Pyrodictium</taxon>
    </lineage>
</organism>
<dbReference type="Proteomes" id="UP001341135">
    <property type="component" value="Chromosome"/>
</dbReference>
<evidence type="ECO:0000313" key="2">
    <source>
        <dbReference type="EMBL" id="BES80937.1"/>
    </source>
</evidence>
<keyword evidence="1" id="KW-0812">Transmembrane</keyword>
<keyword evidence="1" id="KW-1133">Transmembrane helix</keyword>
<reference evidence="2 3" key="1">
    <citation type="submission" date="2023-09" db="EMBL/GenBank/DDBJ databases">
        <title>Pyrofollis japonicus gen. nov. sp. nov., a novel member of the family Pyrodictiaceae isolated from the Iheya North hydrothermal field.</title>
        <authorList>
            <person name="Miyazaki U."/>
            <person name="Sanari M."/>
            <person name="Tame A."/>
            <person name="Kitajima M."/>
            <person name="Okamoto A."/>
            <person name="Sawayama S."/>
            <person name="Miyazaki J."/>
            <person name="Takai K."/>
            <person name="Nakagawa S."/>
        </authorList>
    </citation>
    <scope>NUCLEOTIDE SEQUENCE [LARGE SCALE GENOMIC DNA]</scope>
    <source>
        <strain evidence="2 3">AV2</strain>
    </source>
</reference>
<sequence>MRGVSTPIAEAILVIAAVTATMIVASAILYNASYLGGRIASASAAAARGLSERAVFVYGFVNESDGCHYLFLKNVGEAPIAGVEDATLILGNGSETFLLEYMDYCSQGLGCWSYREIENPNGVWEQRETLEVKACPPLGVEPPYRVVMVLPSGSRLEAGYTG</sequence>
<protein>
    <recommendedName>
        <fullName evidence="4">Flagellin</fullName>
    </recommendedName>
</protein>
<evidence type="ECO:0000256" key="1">
    <source>
        <dbReference type="SAM" id="Phobius"/>
    </source>
</evidence>
<name>A0ABM8ITN8_9CREN</name>
<gene>
    <name evidence="2" type="ORF">PABY_05040</name>
</gene>
<keyword evidence="1" id="KW-0472">Membrane</keyword>
<evidence type="ECO:0000313" key="3">
    <source>
        <dbReference type="Proteomes" id="UP001341135"/>
    </source>
</evidence>
<evidence type="ECO:0008006" key="4">
    <source>
        <dbReference type="Google" id="ProtNLM"/>
    </source>
</evidence>
<dbReference type="EMBL" id="AP028907">
    <property type="protein sequence ID" value="BES80937.1"/>
    <property type="molecule type" value="Genomic_DNA"/>
</dbReference>